<evidence type="ECO:0000313" key="2">
    <source>
        <dbReference type="EMBL" id="CAE4628325.1"/>
    </source>
</evidence>
<dbReference type="InterPro" id="IPR005123">
    <property type="entry name" value="Oxoglu/Fe-dep_dioxygenase_dom"/>
</dbReference>
<dbReference type="InterPro" id="IPR027443">
    <property type="entry name" value="IPNS-like_sf"/>
</dbReference>
<dbReference type="PANTHER" id="PTHR47990">
    <property type="entry name" value="2-OXOGLUTARATE (2OG) AND FE(II)-DEPENDENT OXYGENASE SUPERFAMILY PROTEIN-RELATED"/>
    <property type="match status" value="1"/>
</dbReference>
<dbReference type="SUPFAM" id="SSF51197">
    <property type="entry name" value="Clavaminate synthase-like"/>
    <property type="match status" value="1"/>
</dbReference>
<feature type="domain" description="Fe2OG dioxygenase" evidence="1">
    <location>
        <begin position="380"/>
        <end position="494"/>
    </location>
</feature>
<dbReference type="Pfam" id="PF14226">
    <property type="entry name" value="DIOX_N"/>
    <property type="match status" value="1"/>
</dbReference>
<protein>
    <recommendedName>
        <fullName evidence="1">Fe2OG dioxygenase domain-containing protein</fullName>
    </recommendedName>
</protein>
<dbReference type="AlphaFoldDB" id="A0A6S8SXT3"/>
<dbReference type="InterPro" id="IPR044861">
    <property type="entry name" value="IPNS-like_FE2OG_OXY"/>
</dbReference>
<organism evidence="2">
    <name type="scientific">Ditylum brightwellii</name>
    <dbReference type="NCBI Taxonomy" id="49249"/>
    <lineage>
        <taxon>Eukaryota</taxon>
        <taxon>Sar</taxon>
        <taxon>Stramenopiles</taxon>
        <taxon>Ochrophyta</taxon>
        <taxon>Bacillariophyta</taxon>
        <taxon>Mediophyceae</taxon>
        <taxon>Lithodesmiophycidae</taxon>
        <taxon>Lithodesmiales</taxon>
        <taxon>Lithodesmiaceae</taxon>
        <taxon>Ditylum</taxon>
    </lineage>
</organism>
<sequence length="538" mass="60433">MKCSIEGWHSCSAICYREAPKLHHGIVHDKHRCVSVASYHHPCNYHRQPCVDDNFSGPEDDCLGALSGIDDFSLSDGCNFCEERQQNNGHGHYHHNHHQHNHQDDLTKKYEDVLETASIALVLAAAAAVATRVSTSNTKLTATRTTSNPPLSNTPAKLPLYRFNHDRTNFHYIPVINMQDSKSQIYQSLNDACRNVGFFYVINHGISQTLMSEMFTLSKQFFQGLSINEKMKIHNTSSTKGLRGYFQIGQEDLNDKFGARDCDAKGGKYGEKSNANINNTNSKTDTLKGDYKEGFDCGREVPSNDGSISSMFGPNLWPKENDINDGGDGDKHETFLPKIFREKALQYQNELLQLADELLIAFACSLNLTDENYFVKQSRDPMCTLRLLHYPPTLHQQPQKQEGQQRRQQQQLGCGAHTDYGLFTILSQDDIGGLQILNGGGEWIKATPIPGSFVINVGDMMNRWTNGLYSSTIHRVVTNTSRKDRYSIPFFFNPDVDAVVEPLDSCCSLSSSSKKYKTETAGEILLSRYKGTFSQVKK</sequence>
<evidence type="ECO:0000259" key="1">
    <source>
        <dbReference type="PROSITE" id="PS51471"/>
    </source>
</evidence>
<dbReference type="PROSITE" id="PS51471">
    <property type="entry name" value="FE2OG_OXY"/>
    <property type="match status" value="1"/>
</dbReference>
<reference evidence="2" key="1">
    <citation type="submission" date="2021-01" db="EMBL/GenBank/DDBJ databases">
        <authorList>
            <person name="Corre E."/>
            <person name="Pelletier E."/>
            <person name="Niang G."/>
            <person name="Scheremetjew M."/>
            <person name="Finn R."/>
            <person name="Kale V."/>
            <person name="Holt S."/>
            <person name="Cochrane G."/>
            <person name="Meng A."/>
            <person name="Brown T."/>
            <person name="Cohen L."/>
        </authorList>
    </citation>
    <scope>NUCLEOTIDE SEQUENCE</scope>
    <source>
        <strain evidence="2">GSO104</strain>
    </source>
</reference>
<proteinExistence type="predicted"/>
<name>A0A6S8SXT3_9STRA</name>
<accession>A0A6S8SXT3</accession>
<dbReference type="InterPro" id="IPR026992">
    <property type="entry name" value="DIOX_N"/>
</dbReference>
<dbReference type="Gene3D" id="2.60.120.330">
    <property type="entry name" value="B-lactam Antibiotic, Isopenicillin N Synthase, Chain"/>
    <property type="match status" value="1"/>
</dbReference>
<dbReference type="InterPro" id="IPR050231">
    <property type="entry name" value="Iron_ascorbate_oxido_reductase"/>
</dbReference>
<dbReference type="EMBL" id="HBNS01033200">
    <property type="protein sequence ID" value="CAE4628325.1"/>
    <property type="molecule type" value="Transcribed_RNA"/>
</dbReference>
<gene>
    <name evidence="2" type="ORF">DBRI00130_LOCUS25991</name>
</gene>
<dbReference type="Pfam" id="PF03171">
    <property type="entry name" value="2OG-FeII_Oxy"/>
    <property type="match status" value="1"/>
</dbReference>